<dbReference type="AlphaFoldDB" id="A0A432MGH2"/>
<dbReference type="RefSeq" id="WP_126726870.1">
    <property type="nucleotide sequence ID" value="NZ_RYZH01000038.1"/>
</dbReference>
<sequence length="160" mass="18700">MTRYLIAGMLLPASLTIAYVILRRPIREICEEIGFEKARQRFHQQRERLEARFLAALGRLDPEEQERWEEADWRPDVVWARDRKTRTLNALAAVRFDPPPFSDLPSPRATALFEYRDGRWTTDGLWFDDMSPDEAIAHQRQLEPVIISRHRTTQAGDAAL</sequence>
<dbReference type="Proteomes" id="UP000280296">
    <property type="component" value="Unassembled WGS sequence"/>
</dbReference>
<reference evidence="1 2" key="1">
    <citation type="submission" date="2018-12" db="EMBL/GenBank/DDBJ databases">
        <authorList>
            <person name="Toschakov S.V."/>
        </authorList>
    </citation>
    <scope>NUCLEOTIDE SEQUENCE [LARGE SCALE GENOMIC DNA]</scope>
    <source>
        <strain evidence="1 2">GM2012</strain>
    </source>
</reference>
<gene>
    <name evidence="1" type="ORF">TsocGM_18095</name>
</gene>
<dbReference type="EMBL" id="RYZH01000038">
    <property type="protein sequence ID" value="RUL85622.1"/>
    <property type="molecule type" value="Genomic_DNA"/>
</dbReference>
<proteinExistence type="predicted"/>
<protein>
    <submittedName>
        <fullName evidence="1">Uncharacterized protein</fullName>
    </submittedName>
</protein>
<organism evidence="1 2">
    <name type="scientific">Tautonia sociabilis</name>
    <dbReference type="NCBI Taxonomy" id="2080755"/>
    <lineage>
        <taxon>Bacteria</taxon>
        <taxon>Pseudomonadati</taxon>
        <taxon>Planctomycetota</taxon>
        <taxon>Planctomycetia</taxon>
        <taxon>Isosphaerales</taxon>
        <taxon>Isosphaeraceae</taxon>
        <taxon>Tautonia</taxon>
    </lineage>
</organism>
<evidence type="ECO:0000313" key="1">
    <source>
        <dbReference type="EMBL" id="RUL85622.1"/>
    </source>
</evidence>
<accession>A0A432MGH2</accession>
<keyword evidence="2" id="KW-1185">Reference proteome</keyword>
<name>A0A432MGH2_9BACT</name>
<reference evidence="1 2" key="2">
    <citation type="submission" date="2019-01" db="EMBL/GenBank/DDBJ databases">
        <title>Tautonia sociabilis, a novel thermotolerant planctomycete of Isosphaeraceae family, isolated from a 4000 m deep subterranean habitat.</title>
        <authorList>
            <person name="Kovaleva O.L."/>
            <person name="Elcheninov A.G."/>
            <person name="Van Heerden E."/>
            <person name="Toshchakov S.V."/>
            <person name="Novikov A."/>
            <person name="Bonch-Osmolovskaya E.A."/>
            <person name="Kublanov I.V."/>
        </authorList>
    </citation>
    <scope>NUCLEOTIDE SEQUENCE [LARGE SCALE GENOMIC DNA]</scope>
    <source>
        <strain evidence="1 2">GM2012</strain>
    </source>
</reference>
<comment type="caution">
    <text evidence="1">The sequence shown here is derived from an EMBL/GenBank/DDBJ whole genome shotgun (WGS) entry which is preliminary data.</text>
</comment>
<dbReference type="OrthoDB" id="282265at2"/>
<evidence type="ECO:0000313" key="2">
    <source>
        <dbReference type="Proteomes" id="UP000280296"/>
    </source>
</evidence>